<evidence type="ECO:0000256" key="1">
    <source>
        <dbReference type="ARBA" id="ARBA00011073"/>
    </source>
</evidence>
<dbReference type="CDD" id="cd07477">
    <property type="entry name" value="Peptidases_S8_Subtilisin_subset"/>
    <property type="match status" value="1"/>
</dbReference>
<dbReference type="Pfam" id="PF00082">
    <property type="entry name" value="Peptidase_S8"/>
    <property type="match status" value="1"/>
</dbReference>
<keyword evidence="3 5" id="KW-0378">Hydrolase</keyword>
<evidence type="ECO:0000256" key="2">
    <source>
        <dbReference type="ARBA" id="ARBA00022670"/>
    </source>
</evidence>
<dbReference type="PROSITE" id="PS51892">
    <property type="entry name" value="SUBTILASE"/>
    <property type="match status" value="1"/>
</dbReference>
<reference evidence="8 9" key="1">
    <citation type="submission" date="2016-10" db="EMBL/GenBank/DDBJ databases">
        <authorList>
            <person name="de Groot N.N."/>
        </authorList>
    </citation>
    <scope>NUCLEOTIDE SEQUENCE [LARGE SCALE GENOMIC DNA]</scope>
    <source>
        <strain evidence="8 9">DSM 797</strain>
    </source>
</reference>
<gene>
    <name evidence="8" type="ORF">SAMN04515677_104200</name>
</gene>
<dbReference type="GO" id="GO:0006508">
    <property type="term" value="P:proteolysis"/>
    <property type="evidence" value="ECO:0007669"/>
    <property type="project" value="UniProtKB-KW"/>
</dbReference>
<dbReference type="InterPro" id="IPR034202">
    <property type="entry name" value="Subtilisin_Carlsberg-like"/>
</dbReference>
<evidence type="ECO:0000313" key="8">
    <source>
        <dbReference type="EMBL" id="SDL93315.1"/>
    </source>
</evidence>
<dbReference type="PRINTS" id="PR00723">
    <property type="entry name" value="SUBTILISIN"/>
</dbReference>
<evidence type="ECO:0000256" key="3">
    <source>
        <dbReference type="ARBA" id="ARBA00022801"/>
    </source>
</evidence>
<dbReference type="AlphaFoldDB" id="A0A1G9P548"/>
<feature type="active site" description="Charge relay system" evidence="5">
    <location>
        <position position="251"/>
    </location>
</feature>
<dbReference type="SUPFAM" id="SSF52743">
    <property type="entry name" value="Subtilisin-like"/>
    <property type="match status" value="1"/>
</dbReference>
<evidence type="ECO:0000256" key="4">
    <source>
        <dbReference type="ARBA" id="ARBA00022825"/>
    </source>
</evidence>
<dbReference type="Gene3D" id="3.40.50.200">
    <property type="entry name" value="Peptidase S8/S53 domain"/>
    <property type="match status" value="1"/>
</dbReference>
<feature type="domain" description="Peptidase S8/S53" evidence="7">
    <location>
        <begin position="47"/>
        <end position="300"/>
    </location>
</feature>
<dbReference type="GO" id="GO:0004252">
    <property type="term" value="F:serine-type endopeptidase activity"/>
    <property type="evidence" value="ECO:0007669"/>
    <property type="project" value="UniProtKB-UniRule"/>
</dbReference>
<evidence type="ECO:0000256" key="5">
    <source>
        <dbReference type="PROSITE-ProRule" id="PRU01240"/>
    </source>
</evidence>
<dbReference type="Proteomes" id="UP000199068">
    <property type="component" value="Unassembled WGS sequence"/>
</dbReference>
<feature type="active site" description="Charge relay system" evidence="5">
    <location>
        <position position="93"/>
    </location>
</feature>
<feature type="active site" description="Charge relay system" evidence="5">
    <location>
        <position position="56"/>
    </location>
</feature>
<comment type="similarity">
    <text evidence="1 5 6">Belongs to the peptidase S8 family.</text>
</comment>
<dbReference type="PANTHER" id="PTHR43399">
    <property type="entry name" value="SUBTILISIN-RELATED"/>
    <property type="match status" value="1"/>
</dbReference>
<evidence type="ECO:0000256" key="6">
    <source>
        <dbReference type="RuleBase" id="RU003355"/>
    </source>
</evidence>
<dbReference type="PROSITE" id="PS00138">
    <property type="entry name" value="SUBTILASE_SER"/>
    <property type="match status" value="1"/>
</dbReference>
<keyword evidence="4 5" id="KW-0720">Serine protease</keyword>
<dbReference type="PANTHER" id="PTHR43399:SF4">
    <property type="entry name" value="CELL WALL-ASSOCIATED PROTEASE"/>
    <property type="match status" value="1"/>
</dbReference>
<dbReference type="EMBL" id="FNGW01000004">
    <property type="protein sequence ID" value="SDL93315.1"/>
    <property type="molecule type" value="Genomic_DNA"/>
</dbReference>
<dbReference type="RefSeq" id="WP_092725543.1">
    <property type="nucleotide sequence ID" value="NZ_FNGW01000004.1"/>
</dbReference>
<sequence>MKKNQEDMNVKLLPFILNQEIRGPQSKAPYGVNMIKAKSLWVEGTQGEGVKIAVIDSGCDINHESLKNNIAGVRNFTDEDGKNSNIVTDRVGHGTHVVGTIAANGDNNTILGVAPRSSIYVLKAIDRTGSGKLSWVVNAIYYAISLKVDIISMSLGMPQSTDKLQKAVKEAVNKGISIVCAAGNEGDGNAEDFEYSYPAAYEEVISVGAVDKKGIPANFSNANLNIDVVAPGVDILSTYPKNQFAILSGTSMATPHVTGSLALLKNWSKEEFKRDLNETELYAQLIKHTKLLQYSRSVQGNGLVYLEQIKIKGKIKY</sequence>
<accession>A0A1G9P548</accession>
<dbReference type="InterPro" id="IPR051048">
    <property type="entry name" value="Peptidase_S8/S53_subtilisin"/>
</dbReference>
<evidence type="ECO:0000313" key="9">
    <source>
        <dbReference type="Proteomes" id="UP000199068"/>
    </source>
</evidence>
<evidence type="ECO:0000259" key="7">
    <source>
        <dbReference type="Pfam" id="PF00082"/>
    </source>
</evidence>
<dbReference type="InterPro" id="IPR036852">
    <property type="entry name" value="Peptidase_S8/S53_dom_sf"/>
</dbReference>
<dbReference type="PROSITE" id="PS00136">
    <property type="entry name" value="SUBTILASE_ASP"/>
    <property type="match status" value="1"/>
</dbReference>
<dbReference type="InterPro" id="IPR015500">
    <property type="entry name" value="Peptidase_S8_subtilisin-rel"/>
</dbReference>
<dbReference type="InterPro" id="IPR023827">
    <property type="entry name" value="Peptidase_S8_Asp-AS"/>
</dbReference>
<dbReference type="InterPro" id="IPR000209">
    <property type="entry name" value="Peptidase_S8/S53_dom"/>
</dbReference>
<keyword evidence="9" id="KW-1185">Reference proteome</keyword>
<organism evidence="8 9">
    <name type="scientific">Romboutsia lituseburensis DSM 797</name>
    <dbReference type="NCBI Taxonomy" id="1121325"/>
    <lineage>
        <taxon>Bacteria</taxon>
        <taxon>Bacillati</taxon>
        <taxon>Bacillota</taxon>
        <taxon>Clostridia</taxon>
        <taxon>Peptostreptococcales</taxon>
        <taxon>Peptostreptococcaceae</taxon>
        <taxon>Romboutsia</taxon>
    </lineage>
</organism>
<dbReference type="InterPro" id="IPR023828">
    <property type="entry name" value="Peptidase_S8_Ser-AS"/>
</dbReference>
<name>A0A1G9P548_9FIRM</name>
<keyword evidence="2 5" id="KW-0645">Protease</keyword>
<dbReference type="STRING" id="1121325.SAMN04515677_104200"/>
<proteinExistence type="inferred from homology"/>
<protein>
    <submittedName>
        <fullName evidence="8">Type II signal peptidase. Serine peptidase. MEROPS family S08A</fullName>
    </submittedName>
</protein>